<organism evidence="8">
    <name type="scientific">Gongylonema pulchrum</name>
    <dbReference type="NCBI Taxonomy" id="637853"/>
    <lineage>
        <taxon>Eukaryota</taxon>
        <taxon>Metazoa</taxon>
        <taxon>Ecdysozoa</taxon>
        <taxon>Nematoda</taxon>
        <taxon>Chromadorea</taxon>
        <taxon>Rhabditida</taxon>
        <taxon>Spirurina</taxon>
        <taxon>Spiruromorpha</taxon>
        <taxon>Spiruroidea</taxon>
        <taxon>Gongylonematidae</taxon>
        <taxon>Gongylonema</taxon>
    </lineage>
</organism>
<feature type="transmembrane region" description="Helical" evidence="5">
    <location>
        <begin position="71"/>
        <end position="93"/>
    </location>
</feature>
<keyword evidence="7" id="KW-1185">Reference proteome</keyword>
<name>A0A183EL96_9BILA</name>
<accession>A0A183EL96</accession>
<proteinExistence type="predicted"/>
<dbReference type="PANTHER" id="PTHR21706">
    <property type="entry name" value="TRANSMEMBRANE PROTEIN 65"/>
    <property type="match status" value="1"/>
</dbReference>
<dbReference type="AlphaFoldDB" id="A0A183EL96"/>
<reference evidence="6 7" key="2">
    <citation type="submission" date="2018-11" db="EMBL/GenBank/DDBJ databases">
        <authorList>
            <consortium name="Pathogen Informatics"/>
        </authorList>
    </citation>
    <scope>NUCLEOTIDE SEQUENCE [LARGE SCALE GENOMIC DNA]</scope>
</reference>
<dbReference type="EMBL" id="UYRT01093350">
    <property type="protein sequence ID" value="VDN38833.1"/>
    <property type="molecule type" value="Genomic_DNA"/>
</dbReference>
<sequence>MLCSRRPFTVGVLTQVEEIRIENDDRARSLVATLNADERRRLQTALNELDQRALSEDPVDKELSRAQSRQLFLVNSIPFIGFGFLDNFIMILAGEYIDRTLGAWLTLSTMAAAALGNTISDVAGVGLTHYVAFVVSKCGIKHPVLNSEQLESSFARIVINVGRAVGLVIGCLIGMFPLLFFGSSDAGRMPKESSSESDS</sequence>
<evidence type="ECO:0000256" key="4">
    <source>
        <dbReference type="ARBA" id="ARBA00023136"/>
    </source>
</evidence>
<evidence type="ECO:0000313" key="6">
    <source>
        <dbReference type="EMBL" id="VDN38833.1"/>
    </source>
</evidence>
<evidence type="ECO:0000256" key="1">
    <source>
        <dbReference type="ARBA" id="ARBA00004141"/>
    </source>
</evidence>
<dbReference type="GO" id="GO:0016020">
    <property type="term" value="C:membrane"/>
    <property type="evidence" value="ECO:0007669"/>
    <property type="project" value="UniProtKB-SubCell"/>
</dbReference>
<feature type="transmembrane region" description="Helical" evidence="5">
    <location>
        <begin position="157"/>
        <end position="181"/>
    </location>
</feature>
<evidence type="ECO:0000256" key="3">
    <source>
        <dbReference type="ARBA" id="ARBA00022989"/>
    </source>
</evidence>
<dbReference type="Proteomes" id="UP000271098">
    <property type="component" value="Unassembled WGS sequence"/>
</dbReference>
<keyword evidence="4 5" id="KW-0472">Membrane</keyword>
<protein>
    <submittedName>
        <fullName evidence="8">Transmembrane protein 65</fullName>
    </submittedName>
</protein>
<keyword evidence="3 5" id="KW-1133">Transmembrane helix</keyword>
<reference evidence="8" key="1">
    <citation type="submission" date="2016-06" db="UniProtKB">
        <authorList>
            <consortium name="WormBaseParasite"/>
        </authorList>
    </citation>
    <scope>IDENTIFICATION</scope>
</reference>
<evidence type="ECO:0000313" key="8">
    <source>
        <dbReference type="WBParaSite" id="GPUH_0002176401-mRNA-1"/>
    </source>
</evidence>
<keyword evidence="2 5" id="KW-0812">Transmembrane</keyword>
<dbReference type="PANTHER" id="PTHR21706:SF15">
    <property type="entry name" value="TRANSMEMBRANE PROTEIN 65"/>
    <property type="match status" value="1"/>
</dbReference>
<dbReference type="GO" id="GO:0005739">
    <property type="term" value="C:mitochondrion"/>
    <property type="evidence" value="ECO:0007669"/>
    <property type="project" value="TreeGrafter"/>
</dbReference>
<dbReference type="WBParaSite" id="GPUH_0002176401-mRNA-1">
    <property type="protein sequence ID" value="GPUH_0002176401-mRNA-1"/>
    <property type="gene ID" value="GPUH_0002176401"/>
</dbReference>
<evidence type="ECO:0000313" key="7">
    <source>
        <dbReference type="Proteomes" id="UP000271098"/>
    </source>
</evidence>
<evidence type="ECO:0000256" key="5">
    <source>
        <dbReference type="SAM" id="Phobius"/>
    </source>
</evidence>
<gene>
    <name evidence="6" type="ORF">GPUH_LOCUS21738</name>
</gene>
<evidence type="ECO:0000256" key="2">
    <source>
        <dbReference type="ARBA" id="ARBA00022692"/>
    </source>
</evidence>
<dbReference type="Pfam" id="PF10507">
    <property type="entry name" value="TMEM65"/>
    <property type="match status" value="1"/>
</dbReference>
<dbReference type="InterPro" id="IPR019537">
    <property type="entry name" value="TMEM65"/>
</dbReference>
<comment type="subcellular location">
    <subcellularLocation>
        <location evidence="1">Membrane</location>
        <topology evidence="1">Multi-pass membrane protein</topology>
    </subcellularLocation>
</comment>
<dbReference type="OrthoDB" id="430821at2759"/>